<feature type="non-terminal residue" evidence="1">
    <location>
        <position position="76"/>
    </location>
</feature>
<organism evidence="1 2">
    <name type="scientific">Pelobates cultripes</name>
    <name type="common">Western spadefoot toad</name>
    <dbReference type="NCBI Taxonomy" id="61616"/>
    <lineage>
        <taxon>Eukaryota</taxon>
        <taxon>Metazoa</taxon>
        <taxon>Chordata</taxon>
        <taxon>Craniata</taxon>
        <taxon>Vertebrata</taxon>
        <taxon>Euteleostomi</taxon>
        <taxon>Amphibia</taxon>
        <taxon>Batrachia</taxon>
        <taxon>Anura</taxon>
        <taxon>Pelobatoidea</taxon>
        <taxon>Pelobatidae</taxon>
        <taxon>Pelobates</taxon>
    </lineage>
</organism>
<evidence type="ECO:0000313" key="1">
    <source>
        <dbReference type="EMBL" id="CAH2221996.1"/>
    </source>
</evidence>
<proteinExistence type="predicted"/>
<keyword evidence="2" id="KW-1185">Reference proteome</keyword>
<dbReference type="EMBL" id="OW240912">
    <property type="protein sequence ID" value="CAH2221996.1"/>
    <property type="molecule type" value="Genomic_DNA"/>
</dbReference>
<dbReference type="AlphaFoldDB" id="A0AAD1R2V6"/>
<accession>A0AAD1R2V6</accession>
<sequence length="76" mass="8293">MAALTETLTKYGTFSGYKAYLDKSSALPIGMSAGDAAAVRATHNIPLAQGHIKYLEIHLPDDPVNLYRLNYTPLLK</sequence>
<dbReference type="Proteomes" id="UP001295444">
    <property type="component" value="Chromosome 01"/>
</dbReference>
<gene>
    <name evidence="1" type="ORF">PECUL_23A058565</name>
</gene>
<name>A0AAD1R2V6_PELCU</name>
<evidence type="ECO:0000313" key="2">
    <source>
        <dbReference type="Proteomes" id="UP001295444"/>
    </source>
</evidence>
<reference evidence="1" key="1">
    <citation type="submission" date="2022-03" db="EMBL/GenBank/DDBJ databases">
        <authorList>
            <person name="Alioto T."/>
            <person name="Alioto T."/>
            <person name="Gomez Garrido J."/>
        </authorList>
    </citation>
    <scope>NUCLEOTIDE SEQUENCE</scope>
</reference>
<protein>
    <submittedName>
        <fullName evidence="1">Uncharacterized protein</fullName>
    </submittedName>
</protein>